<dbReference type="Gene3D" id="3.40.1090.10">
    <property type="entry name" value="Cytosolic phospholipase A2 catalytic domain"/>
    <property type="match status" value="1"/>
</dbReference>
<dbReference type="KEGG" id="salq:SYNTR_0487"/>
<dbReference type="PANTHER" id="PTHR14226">
    <property type="entry name" value="NEUROPATHY TARGET ESTERASE/SWISS CHEESE D.MELANOGASTER"/>
    <property type="match status" value="1"/>
</dbReference>
<feature type="short sequence motif" description="DGA/G" evidence="4">
    <location>
        <begin position="155"/>
        <end position="157"/>
    </location>
</feature>
<dbReference type="EMBL" id="CP046457">
    <property type="protein sequence ID" value="QGT99080.1"/>
    <property type="molecule type" value="Genomic_DNA"/>
</dbReference>
<evidence type="ECO:0000256" key="2">
    <source>
        <dbReference type="ARBA" id="ARBA00022963"/>
    </source>
</evidence>
<dbReference type="AlphaFoldDB" id="A0A6I6DDD9"/>
<dbReference type="PROSITE" id="PS51635">
    <property type="entry name" value="PNPLA"/>
    <property type="match status" value="1"/>
</dbReference>
<dbReference type="GO" id="GO:0016042">
    <property type="term" value="P:lipid catabolic process"/>
    <property type="evidence" value="ECO:0007669"/>
    <property type="project" value="UniProtKB-UniRule"/>
</dbReference>
<comment type="caution">
    <text evidence="4">Lacks conserved residue(s) required for the propagation of feature annotation.</text>
</comment>
<dbReference type="InterPro" id="IPR002641">
    <property type="entry name" value="PNPLA_dom"/>
</dbReference>
<feature type="active site" description="Nucleophile" evidence="4">
    <location>
        <position position="43"/>
    </location>
</feature>
<evidence type="ECO:0000256" key="1">
    <source>
        <dbReference type="ARBA" id="ARBA00022801"/>
    </source>
</evidence>
<keyword evidence="7" id="KW-1185">Reference proteome</keyword>
<feature type="short sequence motif" description="GXSXG" evidence="4">
    <location>
        <begin position="41"/>
        <end position="45"/>
    </location>
</feature>
<proteinExistence type="predicted"/>
<gene>
    <name evidence="6" type="ORF">SYNTR_0487</name>
</gene>
<dbReference type="Pfam" id="PF01734">
    <property type="entry name" value="Patatin"/>
    <property type="match status" value="1"/>
</dbReference>
<feature type="active site" description="Proton acceptor" evidence="4">
    <location>
        <position position="155"/>
    </location>
</feature>
<dbReference type="GO" id="GO:0016787">
    <property type="term" value="F:hydrolase activity"/>
    <property type="evidence" value="ECO:0007669"/>
    <property type="project" value="UniProtKB-UniRule"/>
</dbReference>
<keyword evidence="1 4" id="KW-0378">Hydrolase</keyword>
<dbReference type="RefSeq" id="WP_156203010.1">
    <property type="nucleotide sequence ID" value="NZ_CP046457.1"/>
</dbReference>
<keyword evidence="2 4" id="KW-0442">Lipid degradation</keyword>
<dbReference type="InterPro" id="IPR016035">
    <property type="entry name" value="Acyl_Trfase/lysoPLipase"/>
</dbReference>
<keyword evidence="3 4" id="KW-0443">Lipid metabolism</keyword>
<dbReference type="InterPro" id="IPR050301">
    <property type="entry name" value="NTE"/>
</dbReference>
<evidence type="ECO:0000313" key="7">
    <source>
        <dbReference type="Proteomes" id="UP000426444"/>
    </source>
</evidence>
<feature type="domain" description="PNPLA" evidence="5">
    <location>
        <begin position="10"/>
        <end position="168"/>
    </location>
</feature>
<reference evidence="7" key="1">
    <citation type="journal article" date="2019" name="Microbiology">
        <title>Complete Genome Sequence of an Uncultured Bacterium of the Candidate Phylum Bipolaricaulota.</title>
        <authorList>
            <person name="Kadnikov V.V."/>
            <person name="Mardanov A.V."/>
            <person name="Beletsky A.V."/>
            <person name="Frank Y.A."/>
            <person name="Karnachuk O.V."/>
            <person name="Ravin N.V."/>
        </authorList>
    </citation>
    <scope>NUCLEOTIDE SEQUENCE [LARGE SCALE GENOMIC DNA]</scope>
</reference>
<sequence>MSMKDKKVALVLGAGSAKGIAHIGVMQVLQKHNINYDLIVGTSMGAMVGGLYAAGADLNIMGKMASTMNTNILYDVKVPRLGFIAGKKITDFLNLLTKNKDFSELNLPLYVVATDLLSGEKIIIDDGSVAEAIRASISIPGIFYPVKKDGMILVDGAVTSRLPVEVAREKGADLVIAVDVTFGQPKKPEITNAVDVIMASLDILQKQIFNEVSSQADILIQPSVSHLSIRDFDKASEFINFGKVAAEEKIEEIKEKLM</sequence>
<dbReference type="PANTHER" id="PTHR14226:SF76">
    <property type="entry name" value="NTE FAMILY PROTEIN RSSA"/>
    <property type="match status" value="1"/>
</dbReference>
<evidence type="ECO:0000313" key="6">
    <source>
        <dbReference type="EMBL" id="QGT99080.1"/>
    </source>
</evidence>
<name>A0A6I6DDD9_9FIRM</name>
<dbReference type="Proteomes" id="UP000426444">
    <property type="component" value="Chromosome"/>
</dbReference>
<dbReference type="OrthoDB" id="9770965at2"/>
<evidence type="ECO:0000256" key="4">
    <source>
        <dbReference type="PROSITE-ProRule" id="PRU01161"/>
    </source>
</evidence>
<dbReference type="SUPFAM" id="SSF52151">
    <property type="entry name" value="FabD/lysophospholipase-like"/>
    <property type="match status" value="1"/>
</dbReference>
<organism evidence="6 7">
    <name type="scientific">Candidatus Syntrophocurvum alkaliphilum</name>
    <dbReference type="NCBI Taxonomy" id="2293317"/>
    <lineage>
        <taxon>Bacteria</taxon>
        <taxon>Bacillati</taxon>
        <taxon>Bacillota</taxon>
        <taxon>Clostridia</taxon>
        <taxon>Eubacteriales</taxon>
        <taxon>Syntrophomonadaceae</taxon>
        <taxon>Candidatus Syntrophocurvum</taxon>
    </lineage>
</organism>
<protein>
    <submittedName>
        <fullName evidence="6">UPF0028 protein YchK</fullName>
    </submittedName>
</protein>
<evidence type="ECO:0000259" key="5">
    <source>
        <dbReference type="PROSITE" id="PS51635"/>
    </source>
</evidence>
<accession>A0A6I6DDD9</accession>
<evidence type="ECO:0000256" key="3">
    <source>
        <dbReference type="ARBA" id="ARBA00023098"/>
    </source>
</evidence>